<reference evidence="1" key="2">
    <citation type="submission" date="2021-04" db="EMBL/GenBank/DDBJ databases">
        <authorList>
            <person name="Gilroy R."/>
        </authorList>
    </citation>
    <scope>NUCLEOTIDE SEQUENCE</scope>
    <source>
        <strain evidence="1">CHK193-4272</strain>
    </source>
</reference>
<comment type="caution">
    <text evidence="1">The sequence shown here is derived from an EMBL/GenBank/DDBJ whole genome shotgun (WGS) entry which is preliminary data.</text>
</comment>
<dbReference type="Pfam" id="PF10076">
    <property type="entry name" value="Phage_Mu_Gp48"/>
    <property type="match status" value="1"/>
</dbReference>
<dbReference type="AlphaFoldDB" id="A0A9D1PHS0"/>
<dbReference type="EMBL" id="DXIE01000026">
    <property type="protein sequence ID" value="HIV61880.1"/>
    <property type="molecule type" value="Genomic_DNA"/>
</dbReference>
<name>A0A9D1PHS0_9FIRM</name>
<proteinExistence type="predicted"/>
<reference evidence="1" key="1">
    <citation type="journal article" date="2021" name="PeerJ">
        <title>Extensive microbial diversity within the chicken gut microbiome revealed by metagenomics and culture.</title>
        <authorList>
            <person name="Gilroy R."/>
            <person name="Ravi A."/>
            <person name="Getino M."/>
            <person name="Pursley I."/>
            <person name="Horton D.L."/>
            <person name="Alikhan N.F."/>
            <person name="Baker D."/>
            <person name="Gharbi K."/>
            <person name="Hall N."/>
            <person name="Watson M."/>
            <person name="Adriaenssens E.M."/>
            <person name="Foster-Nyarko E."/>
            <person name="Jarju S."/>
            <person name="Secka A."/>
            <person name="Antonio M."/>
            <person name="Oren A."/>
            <person name="Chaudhuri R.R."/>
            <person name="La Ragione R."/>
            <person name="Hildebrand F."/>
            <person name="Pallen M.J."/>
        </authorList>
    </citation>
    <scope>NUCLEOTIDE SEQUENCE</scope>
    <source>
        <strain evidence="1">CHK193-4272</strain>
    </source>
</reference>
<evidence type="ECO:0000313" key="1">
    <source>
        <dbReference type="EMBL" id="HIV61880.1"/>
    </source>
</evidence>
<accession>A0A9D1PHS0</accession>
<sequence>MIAKIPKHWLNNSQIPEIVNAIQPEIDNIQNIIEDFWAQIFIDTATWSLPYWERDYGLTANANDTIENRRSAVKAQMRGAKTVTLSVLQSIVDAWGGNTEVIDTGHEIHLIYHEPNGVPNNLTAMLKNLRAMTPAHLPITSERVYQHPTSKLCIAAVPTFSARILINPKPKEEKQIG</sequence>
<dbReference type="Proteomes" id="UP000886808">
    <property type="component" value="Unassembled WGS sequence"/>
</dbReference>
<protein>
    <submittedName>
        <fullName evidence="1">YmfQ family protein</fullName>
    </submittedName>
</protein>
<gene>
    <name evidence="1" type="ORF">H9746_03400</name>
</gene>
<evidence type="ECO:0000313" key="2">
    <source>
        <dbReference type="Proteomes" id="UP000886808"/>
    </source>
</evidence>
<organism evidence="1 2">
    <name type="scientific">Candidatus Butyricicoccus avistercoris</name>
    <dbReference type="NCBI Taxonomy" id="2838518"/>
    <lineage>
        <taxon>Bacteria</taxon>
        <taxon>Bacillati</taxon>
        <taxon>Bacillota</taxon>
        <taxon>Clostridia</taxon>
        <taxon>Eubacteriales</taxon>
        <taxon>Butyricicoccaceae</taxon>
        <taxon>Butyricicoccus</taxon>
    </lineage>
</organism>
<dbReference type="InterPro" id="IPR018755">
    <property type="entry name" value="Phage_Mu_Gp48"/>
</dbReference>